<keyword evidence="2" id="KW-1185">Reference proteome</keyword>
<reference evidence="1" key="1">
    <citation type="submission" date="2024-09" db="EMBL/GenBank/DDBJ databases">
        <title>Black Yeasts Isolated from many extreme environments.</title>
        <authorList>
            <person name="Coleine C."/>
            <person name="Stajich J.E."/>
            <person name="Selbmann L."/>
        </authorList>
    </citation>
    <scope>NUCLEOTIDE SEQUENCE</scope>
    <source>
        <strain evidence="1">CCFEE 5737</strain>
    </source>
</reference>
<evidence type="ECO:0000313" key="2">
    <source>
        <dbReference type="Proteomes" id="UP001186974"/>
    </source>
</evidence>
<proteinExistence type="predicted"/>
<protein>
    <submittedName>
        <fullName evidence="1">Uncharacterized protein</fullName>
    </submittedName>
</protein>
<accession>A0ACC3DHS9</accession>
<dbReference type="EMBL" id="JAWDJW010004226">
    <property type="protein sequence ID" value="KAK3076213.1"/>
    <property type="molecule type" value="Genomic_DNA"/>
</dbReference>
<evidence type="ECO:0000313" key="1">
    <source>
        <dbReference type="EMBL" id="KAK3076213.1"/>
    </source>
</evidence>
<sequence>MATTTLPTTHQPAFSPPHASPSTHLLANKPASKPTSTSTPSTKPTLSAEPNVQTVVLGNLQIRAWYPSFYPPELIGGGGGGNGNGRVVERL</sequence>
<dbReference type="Proteomes" id="UP001186974">
    <property type="component" value="Unassembled WGS sequence"/>
</dbReference>
<comment type="caution">
    <text evidence="1">The sequence shown here is derived from an EMBL/GenBank/DDBJ whole genome shotgun (WGS) entry which is preliminary data.</text>
</comment>
<feature type="non-terminal residue" evidence="1">
    <location>
        <position position="91"/>
    </location>
</feature>
<name>A0ACC3DHS9_9PEZI</name>
<gene>
    <name evidence="1" type="ORF">LTS18_013608</name>
</gene>
<organism evidence="1 2">
    <name type="scientific">Coniosporium uncinatum</name>
    <dbReference type="NCBI Taxonomy" id="93489"/>
    <lineage>
        <taxon>Eukaryota</taxon>
        <taxon>Fungi</taxon>
        <taxon>Dikarya</taxon>
        <taxon>Ascomycota</taxon>
        <taxon>Pezizomycotina</taxon>
        <taxon>Dothideomycetes</taxon>
        <taxon>Dothideomycetes incertae sedis</taxon>
        <taxon>Coniosporium</taxon>
    </lineage>
</organism>